<dbReference type="InterPro" id="IPR013024">
    <property type="entry name" value="GGCT-like"/>
</dbReference>
<dbReference type="CDD" id="cd06661">
    <property type="entry name" value="GGCT_like"/>
    <property type="match status" value="1"/>
</dbReference>
<dbReference type="GO" id="GO:0005829">
    <property type="term" value="C:cytosol"/>
    <property type="evidence" value="ECO:0007669"/>
    <property type="project" value="TreeGrafter"/>
</dbReference>
<dbReference type="InterPro" id="IPR036568">
    <property type="entry name" value="GGCT-like_sf"/>
</dbReference>
<comment type="similarity">
    <text evidence="1 3">Belongs to the gamma-glutamylcyclotransferase family.</text>
</comment>
<keyword evidence="6" id="KW-1185">Reference proteome</keyword>
<dbReference type="GO" id="GO:0061929">
    <property type="term" value="F:gamma-glutamylaminecyclotransferase activity"/>
    <property type="evidence" value="ECO:0007669"/>
    <property type="project" value="InterPro"/>
</dbReference>
<evidence type="ECO:0000259" key="4">
    <source>
        <dbReference type="Pfam" id="PF06094"/>
    </source>
</evidence>
<evidence type="ECO:0000313" key="6">
    <source>
        <dbReference type="Proteomes" id="UP001292094"/>
    </source>
</evidence>
<protein>
    <recommendedName>
        <fullName evidence="3">Gamma-glutamylcyclotransferase family protein</fullName>
    </recommendedName>
</protein>
<dbReference type="SUPFAM" id="SSF110857">
    <property type="entry name" value="Gamma-glutamyl cyclotransferase-like"/>
    <property type="match status" value="1"/>
</dbReference>
<organism evidence="5 6">
    <name type="scientific">Petrolisthes manimaculis</name>
    <dbReference type="NCBI Taxonomy" id="1843537"/>
    <lineage>
        <taxon>Eukaryota</taxon>
        <taxon>Metazoa</taxon>
        <taxon>Ecdysozoa</taxon>
        <taxon>Arthropoda</taxon>
        <taxon>Crustacea</taxon>
        <taxon>Multicrustacea</taxon>
        <taxon>Malacostraca</taxon>
        <taxon>Eumalacostraca</taxon>
        <taxon>Eucarida</taxon>
        <taxon>Decapoda</taxon>
        <taxon>Pleocyemata</taxon>
        <taxon>Anomura</taxon>
        <taxon>Galatheoidea</taxon>
        <taxon>Porcellanidae</taxon>
        <taxon>Petrolisthes</taxon>
    </lineage>
</organism>
<feature type="domain" description="Gamma-glutamylcyclotransferase AIG2-like" evidence="4">
    <location>
        <begin position="37"/>
        <end position="143"/>
    </location>
</feature>
<reference evidence="5" key="1">
    <citation type="submission" date="2023-11" db="EMBL/GenBank/DDBJ databases">
        <title>Genome assemblies of two species of porcelain crab, Petrolisthes cinctipes and Petrolisthes manimaculis (Anomura: Porcellanidae).</title>
        <authorList>
            <person name="Angst P."/>
        </authorList>
    </citation>
    <scope>NUCLEOTIDE SEQUENCE</scope>
    <source>
        <strain evidence="5">PB745_02</strain>
        <tissue evidence="5">Gill</tissue>
    </source>
</reference>
<dbReference type="Gene3D" id="3.10.490.10">
    <property type="entry name" value="Gamma-glutamyl cyclotransferase-like"/>
    <property type="match status" value="1"/>
</dbReference>
<dbReference type="AlphaFoldDB" id="A0AAE1NV07"/>
<dbReference type="InterPro" id="IPR009288">
    <property type="entry name" value="AIG2-like_dom"/>
</dbReference>
<dbReference type="Proteomes" id="UP001292094">
    <property type="component" value="Unassembled WGS sequence"/>
</dbReference>
<dbReference type="EMBL" id="JAWZYT010004030">
    <property type="protein sequence ID" value="KAK4295660.1"/>
    <property type="molecule type" value="Genomic_DNA"/>
</dbReference>
<feature type="active site" description="Proton acceptor" evidence="2">
    <location>
        <position position="115"/>
    </location>
</feature>
<accession>A0AAE1NV07</accession>
<evidence type="ECO:0000256" key="1">
    <source>
        <dbReference type="ARBA" id="ARBA00008861"/>
    </source>
</evidence>
<comment type="caution">
    <text evidence="5">The sequence shown here is derived from an EMBL/GenBank/DDBJ whole genome shotgun (WGS) entry which is preliminary data.</text>
</comment>
<sequence length="192" mass="22369">MLSFVYSSCSLVLLRYSGTTITLNSRRVLSNMSQHMVFVYGTLKEDEPNHHWLTDKENGEARFVGIGTTRERYPLVIASRYNIPYLLAAPGKGEHVEGEVYKIDDKMLSKLDILEDHPKYYERKIKKVRLESEEEVECWVYLLFEFKPYMLELPFLTTYLSKGDLSKPYVARVIEETTCTGQRHITNIDSLK</sequence>
<dbReference type="Pfam" id="PF06094">
    <property type="entry name" value="GGACT"/>
    <property type="match status" value="1"/>
</dbReference>
<evidence type="ECO:0000256" key="2">
    <source>
        <dbReference type="PIRSR" id="PIRSR639126-1"/>
    </source>
</evidence>
<gene>
    <name evidence="5" type="ORF">Pmani_031803</name>
</gene>
<name>A0AAE1NV07_9EUCA</name>
<dbReference type="InterPro" id="IPR039126">
    <property type="entry name" value="GGACT"/>
</dbReference>
<dbReference type="PANTHER" id="PTHR12510:SF4">
    <property type="entry name" value="GAMMA-GLUTAMYLAMINECYCLOTRANSFERASE"/>
    <property type="match status" value="1"/>
</dbReference>
<proteinExistence type="inferred from homology"/>
<dbReference type="PANTHER" id="PTHR12510">
    <property type="entry name" value="TROPONIN C-AKIN-1 PROTEIN"/>
    <property type="match status" value="1"/>
</dbReference>
<evidence type="ECO:0000256" key="3">
    <source>
        <dbReference type="RuleBase" id="RU367036"/>
    </source>
</evidence>
<evidence type="ECO:0000313" key="5">
    <source>
        <dbReference type="EMBL" id="KAK4295660.1"/>
    </source>
</evidence>